<feature type="domain" description="RRP12 N-terminal HEAT" evidence="6">
    <location>
        <begin position="100"/>
        <end position="371"/>
    </location>
</feature>
<comment type="caution">
    <text evidence="7">The sequence shown here is derived from an EMBL/GenBank/DDBJ whole genome shotgun (WGS) entry which is preliminary data.</text>
</comment>
<gene>
    <name evidence="7" type="ORF">NQ315_000513</name>
</gene>
<dbReference type="InterPro" id="IPR012978">
    <property type="entry name" value="HEAT_RRP12"/>
</dbReference>
<evidence type="ECO:0000259" key="6">
    <source>
        <dbReference type="Pfam" id="PF25772"/>
    </source>
</evidence>
<dbReference type="InterPro" id="IPR057860">
    <property type="entry name" value="HEAT_RRP12_N"/>
</dbReference>
<reference evidence="7 8" key="1">
    <citation type="journal article" date="2023" name="Insect Mol. Biol.">
        <title>Genome sequencing provides insights into the evolution of gene families encoding plant cell wall-degrading enzymes in longhorned beetles.</title>
        <authorList>
            <person name="Shin N.R."/>
            <person name="Okamura Y."/>
            <person name="Kirsch R."/>
            <person name="Pauchet Y."/>
        </authorList>
    </citation>
    <scope>NUCLEOTIDE SEQUENCE [LARGE SCALE GENOMIC DNA]</scope>
    <source>
        <strain evidence="7">EAD_L_NR</strain>
    </source>
</reference>
<accession>A0AAV8VA70</accession>
<evidence type="ECO:0000313" key="7">
    <source>
        <dbReference type="EMBL" id="KAJ8910882.1"/>
    </source>
</evidence>
<feature type="compositionally biased region" description="Basic residues" evidence="4">
    <location>
        <begin position="1"/>
        <end position="18"/>
    </location>
</feature>
<evidence type="ECO:0000256" key="1">
    <source>
        <dbReference type="ARBA" id="ARBA00004123"/>
    </source>
</evidence>
<dbReference type="Gene3D" id="1.25.10.10">
    <property type="entry name" value="Leucine-rich Repeat Variant"/>
    <property type="match status" value="1"/>
</dbReference>
<feature type="compositionally biased region" description="Acidic residues" evidence="4">
    <location>
        <begin position="1060"/>
        <end position="1070"/>
    </location>
</feature>
<evidence type="ECO:0000256" key="4">
    <source>
        <dbReference type="SAM" id="MobiDB-lite"/>
    </source>
</evidence>
<feature type="compositionally biased region" description="Low complexity" evidence="4">
    <location>
        <begin position="1212"/>
        <end position="1223"/>
    </location>
</feature>
<dbReference type="EMBL" id="JANEYG010000237">
    <property type="protein sequence ID" value="KAJ8910882.1"/>
    <property type="molecule type" value="Genomic_DNA"/>
</dbReference>
<dbReference type="SUPFAM" id="SSF48371">
    <property type="entry name" value="ARM repeat"/>
    <property type="match status" value="2"/>
</dbReference>
<dbReference type="Pfam" id="PF25772">
    <property type="entry name" value="HEAT_RRP12_N"/>
    <property type="match status" value="1"/>
</dbReference>
<comment type="subcellular location">
    <subcellularLocation>
        <location evidence="1">Nucleus</location>
    </subcellularLocation>
</comment>
<evidence type="ECO:0000256" key="3">
    <source>
        <dbReference type="ARBA" id="ARBA00023242"/>
    </source>
</evidence>
<dbReference type="Pfam" id="PF08161">
    <property type="entry name" value="RRP12_HEAT"/>
    <property type="match status" value="1"/>
</dbReference>
<dbReference type="PANTHER" id="PTHR48287:SF1">
    <property type="entry name" value="ARM REPEAT SUPERFAMILY PROTEIN"/>
    <property type="match status" value="1"/>
</dbReference>
<keyword evidence="3" id="KW-0539">Nucleus</keyword>
<feature type="region of interest" description="Disordered" evidence="4">
    <location>
        <begin position="1"/>
        <end position="35"/>
    </location>
</feature>
<evidence type="ECO:0000256" key="2">
    <source>
        <dbReference type="ARBA" id="ARBA00007690"/>
    </source>
</evidence>
<feature type="region of interest" description="Disordered" evidence="4">
    <location>
        <begin position="1052"/>
        <end position="1075"/>
    </location>
</feature>
<dbReference type="InterPro" id="IPR052087">
    <property type="entry name" value="RRP12"/>
</dbReference>
<dbReference type="Proteomes" id="UP001159042">
    <property type="component" value="Unassembled WGS sequence"/>
</dbReference>
<sequence>MGKFRSKLKGQTKGKRWPKGQSSSSNPEIRKHRDLAKHGFFQDNLGYTSGLTSDALRKHDAVQTYVEPRGESVRQEEDVESSIGPQSTYQTMQSFASQWSDCSNMTFNRFLKIFRSDSALHKEMLAILAAITEVIKENGGSETSTEYYCALITTLEQIYNADEKKEDQITAVLSLLNMGIKTVPAPVLKLHFSDVTMKMLHILSDFANSENNTIIKSVFGILAVLLKTQELAVWSNSSTIQIFNAILNPFCIHSKPKWRKAAQQAVVIVINAPCFTNENVANVAADTVAEFCLETLNRCTGGNSGTVLVSSVQAGQTTILHTLGLMKETICRFSKSNIKKCCEYILRLMTLNYPIVTSCGMQVLHTLFSSQVAVVPAKLNAQLISALYEYQPSASDVQPTSAWVAVMQQAHVHLADVDIAMACAMFPKIFDVLTQLWLSEKSEIVNGATQALEVLLRDALATACSSAVDQNKSKLEKCFNSIQVGLGYQFNTVWHQVLHVVKVMFEVAGANCGDMLVGPLKSLAELRDSYKFSYNNELEHAVGAAIRSMGPEAVLNVISLKKANGDLNIDRSWLLPVLKENIKVATLGYFVKGILPLALYCHQRSMQLAEANDGIGAHSSELLYLQLWNLLPCFCNHPTDIKDSFKSLAKILGTAISDKKELRLAVMASLRRLITSAKGSGNENDLHELSRFDKNYLPILFNVYTVKPIGTDEEGQRLAALDTIKLYLTVAKPELTQQLFQHAIERLNSSSDDPEDHFIKESILDLIRALTPYQSKENVEVLYIQCVQNLLDIKNNKEQKKAYRILEEICANESQGCKEFVKSHRKEIQKLLIKSLDTAAVSSKSARLRCLNYLIKAQPQLDHESKLIRSVIPEAVLCCKDINEKCRAMAYEVLNTIGNTLMQHDQLQQFVTMLLAGLAGSSQLISCAILALASVLHNFSGALGMDNIKIILENICTLMASPTREIVASCLGFIKTYCVTLPSPMVAASLEPIMKSFSNMTEDCKRHFRLKLRDVLDRLVRKYGCESLTPFVPTNDTVMYKRLRNLRKLNARKKKRKEEDKEEPESEEEEYLVKTKPKSMEEILADSDSDMDYMEVDEPKTKTKKKVDTWIEEDPESIVDFTDPTVTRKITATKPGQAPQAPTDDKKKKGKDRGFKTAPDGRLIIKDEDSSESDSEKKNKISLTLEDSDSEDDNRSNAETLLLTDRKRKRGASSVKSGFSSASQPPMKYKTGGIGIHRSVGASTSSVRSGYSSAGSEYKSRKAKGDVKKKGKFDPYAYLPLQRTALNKRKKSKVAGQFKNIVKAARSGALKGAKAKRNKKK</sequence>
<feature type="region of interest" description="Disordered" evidence="4">
    <location>
        <begin position="66"/>
        <end position="85"/>
    </location>
</feature>
<evidence type="ECO:0000259" key="5">
    <source>
        <dbReference type="Pfam" id="PF08161"/>
    </source>
</evidence>
<name>A0AAV8VA70_9CUCU</name>
<comment type="similarity">
    <text evidence="2">Belongs to the RRP12 family.</text>
</comment>
<dbReference type="GO" id="GO:0005634">
    <property type="term" value="C:nucleus"/>
    <property type="evidence" value="ECO:0007669"/>
    <property type="project" value="UniProtKB-SubCell"/>
</dbReference>
<proteinExistence type="inferred from homology"/>
<keyword evidence="8" id="KW-1185">Reference proteome</keyword>
<dbReference type="InterPro" id="IPR016024">
    <property type="entry name" value="ARM-type_fold"/>
</dbReference>
<organism evidence="7 8">
    <name type="scientific">Exocentrus adspersus</name>
    <dbReference type="NCBI Taxonomy" id="1586481"/>
    <lineage>
        <taxon>Eukaryota</taxon>
        <taxon>Metazoa</taxon>
        <taxon>Ecdysozoa</taxon>
        <taxon>Arthropoda</taxon>
        <taxon>Hexapoda</taxon>
        <taxon>Insecta</taxon>
        <taxon>Pterygota</taxon>
        <taxon>Neoptera</taxon>
        <taxon>Endopterygota</taxon>
        <taxon>Coleoptera</taxon>
        <taxon>Polyphaga</taxon>
        <taxon>Cucujiformia</taxon>
        <taxon>Chrysomeloidea</taxon>
        <taxon>Cerambycidae</taxon>
        <taxon>Lamiinae</taxon>
        <taxon>Acanthocinini</taxon>
        <taxon>Exocentrus</taxon>
    </lineage>
</organism>
<evidence type="ECO:0000313" key="8">
    <source>
        <dbReference type="Proteomes" id="UP001159042"/>
    </source>
</evidence>
<feature type="domain" description="RRP12 HEAT" evidence="5">
    <location>
        <begin position="439"/>
        <end position="705"/>
    </location>
</feature>
<dbReference type="PANTHER" id="PTHR48287">
    <property type="entry name" value="ARM REPEAT SUPERFAMILY PROTEIN"/>
    <property type="match status" value="1"/>
</dbReference>
<feature type="compositionally biased region" description="Basic and acidic residues" evidence="4">
    <location>
        <begin position="1143"/>
        <end position="1155"/>
    </location>
</feature>
<protein>
    <recommendedName>
        <fullName evidence="9">RRP12-like protein</fullName>
    </recommendedName>
</protein>
<feature type="compositionally biased region" description="Low complexity" evidence="4">
    <location>
        <begin position="1241"/>
        <end position="1256"/>
    </location>
</feature>
<feature type="region of interest" description="Disordered" evidence="4">
    <location>
        <begin position="1118"/>
        <end position="1266"/>
    </location>
</feature>
<dbReference type="InterPro" id="IPR011989">
    <property type="entry name" value="ARM-like"/>
</dbReference>
<feature type="compositionally biased region" description="Basic and acidic residues" evidence="4">
    <location>
        <begin position="1163"/>
        <end position="1179"/>
    </location>
</feature>
<evidence type="ECO:0008006" key="9">
    <source>
        <dbReference type="Google" id="ProtNLM"/>
    </source>
</evidence>